<evidence type="ECO:0000256" key="1">
    <source>
        <dbReference type="SAM" id="MobiDB-lite"/>
    </source>
</evidence>
<name>A0A564TL20_9FIRM</name>
<dbReference type="EMBL" id="CABHNI010000028">
    <property type="protein sequence ID" value="VUX07951.1"/>
    <property type="molecule type" value="Genomic_DNA"/>
</dbReference>
<feature type="region of interest" description="Disordered" evidence="1">
    <location>
        <begin position="23"/>
        <end position="46"/>
    </location>
</feature>
<dbReference type="Proteomes" id="UP000358366">
    <property type="component" value="Unassembled WGS sequence"/>
</dbReference>
<organism evidence="2 3">
    <name type="scientific">Dorea formicigenerans</name>
    <dbReference type="NCBI Taxonomy" id="39486"/>
    <lineage>
        <taxon>Bacteria</taxon>
        <taxon>Bacillati</taxon>
        <taxon>Bacillota</taxon>
        <taxon>Clostridia</taxon>
        <taxon>Lachnospirales</taxon>
        <taxon>Lachnospiraceae</taxon>
        <taxon>Dorea</taxon>
    </lineage>
</organism>
<dbReference type="AlphaFoldDB" id="A0A564TL20"/>
<protein>
    <submittedName>
        <fullName evidence="2">Uncharacterized protein</fullName>
    </submittedName>
</protein>
<gene>
    <name evidence="2" type="ORF">DFSSTS7063_01573</name>
</gene>
<evidence type="ECO:0000313" key="2">
    <source>
        <dbReference type="EMBL" id="VUX07951.1"/>
    </source>
</evidence>
<sequence>MSTAKVSLDVLIFVLLAEMRKQDKEVSQDGKQNTGLSVRNLGYHQR</sequence>
<evidence type="ECO:0000313" key="3">
    <source>
        <dbReference type="Proteomes" id="UP000358366"/>
    </source>
</evidence>
<reference evidence="2 3" key="1">
    <citation type="submission" date="2019-07" db="EMBL/GenBank/DDBJ databases">
        <authorList>
            <person name="Hibberd C M."/>
            <person name="Gehrig L. J."/>
            <person name="Chang H.-W."/>
            <person name="Venkatesh S."/>
        </authorList>
    </citation>
    <scope>NUCLEOTIDE SEQUENCE [LARGE SCALE GENOMIC DNA]</scope>
    <source>
        <strain evidence="2">Dorea_formicigenerans_SSTS_Bg7063</strain>
    </source>
</reference>
<proteinExistence type="predicted"/>
<accession>A0A564TL20</accession>